<proteinExistence type="predicted"/>
<sequence length="72" mass="8304">MAKHHNSHQKEVPLDTTKIIGYFRDSSHGPIENNNDIIEAINQLINESLFIEGKDMSLFLTDLGYKYIEENL</sequence>
<gene>
    <name evidence="1" type="ORF">LEP1GSC105_2541</name>
</gene>
<dbReference type="EMBL" id="AHNR02000036">
    <property type="protein sequence ID" value="EKR55120.1"/>
    <property type="molecule type" value="Genomic_DNA"/>
</dbReference>
<accession>A0A0E2D6D2</accession>
<dbReference type="AlphaFoldDB" id="A0A0E2D6D2"/>
<evidence type="ECO:0000313" key="1">
    <source>
        <dbReference type="EMBL" id="EKR55120.1"/>
    </source>
</evidence>
<organism evidence="1 2">
    <name type="scientific">Leptospira interrogans str. UI 12758</name>
    <dbReference type="NCBI Taxonomy" id="1049938"/>
    <lineage>
        <taxon>Bacteria</taxon>
        <taxon>Pseudomonadati</taxon>
        <taxon>Spirochaetota</taxon>
        <taxon>Spirochaetia</taxon>
        <taxon>Leptospirales</taxon>
        <taxon>Leptospiraceae</taxon>
        <taxon>Leptospira</taxon>
    </lineage>
</organism>
<reference evidence="1 2" key="1">
    <citation type="submission" date="2012-10" db="EMBL/GenBank/DDBJ databases">
        <authorList>
            <person name="Harkins D.M."/>
            <person name="Durkin A.S."/>
            <person name="Brinkac L.M."/>
            <person name="Haft D.H."/>
            <person name="Selengut J.D."/>
            <person name="Sanka R."/>
            <person name="DePew J."/>
            <person name="Purushe J."/>
            <person name="Chanthongthip A."/>
            <person name="Lattana O."/>
            <person name="Phetsouvanh R."/>
            <person name="Newton P.N."/>
            <person name="Vinetz J.M."/>
            <person name="Sutton G.G."/>
            <person name="Nierman W.C."/>
            <person name="Fouts D.E."/>
        </authorList>
    </citation>
    <scope>NUCLEOTIDE SEQUENCE [LARGE SCALE GENOMIC DNA]</scope>
    <source>
        <strain evidence="1 2">UI 12758</strain>
    </source>
</reference>
<comment type="caution">
    <text evidence="1">The sequence shown here is derived from an EMBL/GenBank/DDBJ whole genome shotgun (WGS) entry which is preliminary data.</text>
</comment>
<dbReference type="Proteomes" id="UP000001340">
    <property type="component" value="Unassembled WGS sequence"/>
</dbReference>
<protein>
    <submittedName>
        <fullName evidence="1">Uncharacterized protein</fullName>
    </submittedName>
</protein>
<evidence type="ECO:0000313" key="2">
    <source>
        <dbReference type="Proteomes" id="UP000001340"/>
    </source>
</evidence>
<name>A0A0E2D6D2_LEPIR</name>